<evidence type="ECO:0000313" key="3">
    <source>
        <dbReference type="Proteomes" id="UP000610862"/>
    </source>
</evidence>
<dbReference type="Gene3D" id="1.10.260.40">
    <property type="entry name" value="lambda repressor-like DNA-binding domains"/>
    <property type="match status" value="1"/>
</dbReference>
<comment type="caution">
    <text evidence="2">The sequence shown here is derived from an EMBL/GenBank/DDBJ whole genome shotgun (WGS) entry which is preliminary data.</text>
</comment>
<dbReference type="InterPro" id="IPR001387">
    <property type="entry name" value="Cro/C1-type_HTH"/>
</dbReference>
<dbReference type="EMBL" id="JACRTA010000003">
    <property type="protein sequence ID" value="MBC8569060.1"/>
    <property type="molecule type" value="Genomic_DNA"/>
</dbReference>
<sequence length="65" mass="7785">MIEYTPFWETIKKKNISTYKLIKKYSVRSSTIHRIRHNEPLSTVTIDLLCEILDCNVEDILVFRK</sequence>
<evidence type="ECO:0000313" key="2">
    <source>
        <dbReference type="EMBL" id="MBC8569060.1"/>
    </source>
</evidence>
<dbReference type="AlphaFoldDB" id="A0A926E732"/>
<dbReference type="Pfam" id="PF13443">
    <property type="entry name" value="HTH_26"/>
    <property type="match status" value="1"/>
</dbReference>
<dbReference type="Proteomes" id="UP000610862">
    <property type="component" value="Unassembled WGS sequence"/>
</dbReference>
<proteinExistence type="predicted"/>
<dbReference type="InterPro" id="IPR010982">
    <property type="entry name" value="Lambda_DNA-bd_dom_sf"/>
</dbReference>
<protein>
    <submittedName>
        <fullName evidence="2">Helix-turn-helix transcriptional regulator</fullName>
    </submittedName>
</protein>
<dbReference type="SUPFAM" id="SSF47413">
    <property type="entry name" value="lambda repressor-like DNA-binding domains"/>
    <property type="match status" value="1"/>
</dbReference>
<dbReference type="RefSeq" id="WP_177270743.1">
    <property type="nucleotide sequence ID" value="NZ_JACRTA010000003.1"/>
</dbReference>
<evidence type="ECO:0000259" key="1">
    <source>
        <dbReference type="Pfam" id="PF13443"/>
    </source>
</evidence>
<dbReference type="GO" id="GO:0003677">
    <property type="term" value="F:DNA binding"/>
    <property type="evidence" value="ECO:0007669"/>
    <property type="project" value="InterPro"/>
</dbReference>
<reference evidence="2" key="1">
    <citation type="submission" date="2020-08" db="EMBL/GenBank/DDBJ databases">
        <title>Genome public.</title>
        <authorList>
            <person name="Liu C."/>
            <person name="Sun Q."/>
        </authorList>
    </citation>
    <scope>NUCLEOTIDE SEQUENCE</scope>
    <source>
        <strain evidence="2">NSJ-24</strain>
    </source>
</reference>
<name>A0A926E732_9FIRM</name>
<accession>A0A926E732</accession>
<gene>
    <name evidence="2" type="ORF">H8692_09860</name>
</gene>
<keyword evidence="3" id="KW-1185">Reference proteome</keyword>
<organism evidence="2 3">
    <name type="scientific">Lentihominibacter hominis</name>
    <dbReference type="NCBI Taxonomy" id="2763645"/>
    <lineage>
        <taxon>Bacteria</taxon>
        <taxon>Bacillati</taxon>
        <taxon>Bacillota</taxon>
        <taxon>Clostridia</taxon>
        <taxon>Peptostreptococcales</taxon>
        <taxon>Anaerovoracaceae</taxon>
        <taxon>Lentihominibacter</taxon>
    </lineage>
</organism>
<feature type="domain" description="HTH cro/C1-type" evidence="1">
    <location>
        <begin position="8"/>
        <end position="63"/>
    </location>
</feature>